<dbReference type="GO" id="GO:0007165">
    <property type="term" value="P:signal transduction"/>
    <property type="evidence" value="ECO:0007669"/>
    <property type="project" value="UniProtKB-KW"/>
</dbReference>
<gene>
    <name evidence="11" type="ORF">PV327_007581</name>
</gene>
<dbReference type="AlphaFoldDB" id="A0AA39KYL7"/>
<evidence type="ECO:0000256" key="1">
    <source>
        <dbReference type="ARBA" id="ARBA00004651"/>
    </source>
</evidence>
<evidence type="ECO:0000256" key="4">
    <source>
        <dbReference type="ARBA" id="ARBA00022692"/>
    </source>
</evidence>
<dbReference type="PANTHER" id="PTHR21137">
    <property type="entry name" value="ODORANT RECEPTOR"/>
    <property type="match status" value="1"/>
</dbReference>
<feature type="transmembrane region" description="Helical" evidence="10">
    <location>
        <begin position="69"/>
        <end position="88"/>
    </location>
</feature>
<evidence type="ECO:0000256" key="8">
    <source>
        <dbReference type="ARBA" id="ARBA00023170"/>
    </source>
</evidence>
<reference evidence="11" key="2">
    <citation type="submission" date="2023-03" db="EMBL/GenBank/DDBJ databases">
        <authorList>
            <person name="Inwood S.N."/>
            <person name="Skelly J.G."/>
            <person name="Guhlin J."/>
            <person name="Harrop T.W.R."/>
            <person name="Goldson S.G."/>
            <person name="Dearden P.K."/>
        </authorList>
    </citation>
    <scope>NUCLEOTIDE SEQUENCE</scope>
    <source>
        <strain evidence="11">Lincoln</strain>
        <tissue evidence="11">Whole body</tissue>
    </source>
</reference>
<keyword evidence="6 10" id="KW-1133">Transmembrane helix</keyword>
<evidence type="ECO:0000256" key="2">
    <source>
        <dbReference type="ARBA" id="ARBA00022475"/>
    </source>
</evidence>
<keyword evidence="8" id="KW-0675">Receptor</keyword>
<evidence type="ECO:0000256" key="3">
    <source>
        <dbReference type="ARBA" id="ARBA00022606"/>
    </source>
</evidence>
<evidence type="ECO:0000313" key="12">
    <source>
        <dbReference type="Proteomes" id="UP001168972"/>
    </source>
</evidence>
<protein>
    <submittedName>
        <fullName evidence="11">Uncharacterized protein</fullName>
    </submittedName>
</protein>
<name>A0AA39KYL7_MICHY</name>
<feature type="transmembrane region" description="Helical" evidence="10">
    <location>
        <begin position="108"/>
        <end position="129"/>
    </location>
</feature>
<proteinExistence type="predicted"/>
<dbReference type="EMBL" id="JAQQBR010000004">
    <property type="protein sequence ID" value="KAK0178718.1"/>
    <property type="molecule type" value="Genomic_DNA"/>
</dbReference>
<accession>A0AA39KYL7</accession>
<dbReference type="GO" id="GO:0004984">
    <property type="term" value="F:olfactory receptor activity"/>
    <property type="evidence" value="ECO:0007669"/>
    <property type="project" value="InterPro"/>
</dbReference>
<evidence type="ECO:0000256" key="7">
    <source>
        <dbReference type="ARBA" id="ARBA00023136"/>
    </source>
</evidence>
<comment type="caution">
    <text evidence="11">The sequence shown here is derived from an EMBL/GenBank/DDBJ whole genome shotgun (WGS) entry which is preliminary data.</text>
</comment>
<dbReference type="Pfam" id="PF02949">
    <property type="entry name" value="7tm_6"/>
    <property type="match status" value="1"/>
</dbReference>
<keyword evidence="7 10" id="KW-0472">Membrane</keyword>
<organism evidence="11 12">
    <name type="scientific">Microctonus hyperodae</name>
    <name type="common">Parasitoid wasp</name>
    <dbReference type="NCBI Taxonomy" id="165561"/>
    <lineage>
        <taxon>Eukaryota</taxon>
        <taxon>Metazoa</taxon>
        <taxon>Ecdysozoa</taxon>
        <taxon>Arthropoda</taxon>
        <taxon>Hexapoda</taxon>
        <taxon>Insecta</taxon>
        <taxon>Pterygota</taxon>
        <taxon>Neoptera</taxon>
        <taxon>Endopterygota</taxon>
        <taxon>Hymenoptera</taxon>
        <taxon>Apocrita</taxon>
        <taxon>Ichneumonoidea</taxon>
        <taxon>Braconidae</taxon>
        <taxon>Euphorinae</taxon>
        <taxon>Microctonus</taxon>
    </lineage>
</organism>
<dbReference type="PANTHER" id="PTHR21137:SF35">
    <property type="entry name" value="ODORANT RECEPTOR 19A-RELATED"/>
    <property type="match status" value="1"/>
</dbReference>
<keyword evidence="4 10" id="KW-0812">Transmembrane</keyword>
<sequence length="196" mass="22943">MEELIENSIISITLIGVCLKIKTIIGRRNALSDAFKLLLSTEIYRINCEETKKFDIKGEKKSRLFTQSYGILMSISAASMIRTALMNIPARILPFNGWFPFKHTDTNSFFLLFTYQITMFIYFVMIGSFTDTVICGGMIHCSNHLKILRYDFENIPKNIQKYSTESHDFHKMENILTKNCIKYHLLIFELTLWYYV</sequence>
<comment type="subcellular location">
    <subcellularLocation>
        <location evidence="1">Cell membrane</location>
        <topology evidence="1">Multi-pass membrane protein</topology>
    </subcellularLocation>
</comment>
<evidence type="ECO:0000256" key="6">
    <source>
        <dbReference type="ARBA" id="ARBA00022989"/>
    </source>
</evidence>
<keyword evidence="3" id="KW-0716">Sensory transduction</keyword>
<keyword evidence="5" id="KW-0552">Olfaction</keyword>
<dbReference type="GO" id="GO:0005549">
    <property type="term" value="F:odorant binding"/>
    <property type="evidence" value="ECO:0007669"/>
    <property type="project" value="InterPro"/>
</dbReference>
<keyword evidence="12" id="KW-1185">Reference proteome</keyword>
<reference evidence="11" key="1">
    <citation type="journal article" date="2023" name="bioRxiv">
        <title>Scaffold-level genome assemblies of two parasitoid biocontrol wasps reveal the parthenogenesis mechanism and an associated novel virus.</title>
        <authorList>
            <person name="Inwood S."/>
            <person name="Skelly J."/>
            <person name="Guhlin J."/>
            <person name="Harrop T."/>
            <person name="Goldson S."/>
            <person name="Dearden P."/>
        </authorList>
    </citation>
    <scope>NUCLEOTIDE SEQUENCE</scope>
    <source>
        <strain evidence="11">Lincoln</strain>
        <tissue evidence="11">Whole body</tissue>
    </source>
</reference>
<evidence type="ECO:0000256" key="9">
    <source>
        <dbReference type="ARBA" id="ARBA00023224"/>
    </source>
</evidence>
<dbReference type="GO" id="GO:0005886">
    <property type="term" value="C:plasma membrane"/>
    <property type="evidence" value="ECO:0007669"/>
    <property type="project" value="UniProtKB-SubCell"/>
</dbReference>
<keyword evidence="9" id="KW-0807">Transducer</keyword>
<evidence type="ECO:0000256" key="10">
    <source>
        <dbReference type="SAM" id="Phobius"/>
    </source>
</evidence>
<dbReference type="InterPro" id="IPR004117">
    <property type="entry name" value="7tm6_olfct_rcpt"/>
</dbReference>
<dbReference type="Proteomes" id="UP001168972">
    <property type="component" value="Unassembled WGS sequence"/>
</dbReference>
<evidence type="ECO:0000256" key="5">
    <source>
        <dbReference type="ARBA" id="ARBA00022725"/>
    </source>
</evidence>
<keyword evidence="2" id="KW-1003">Cell membrane</keyword>
<evidence type="ECO:0000313" key="11">
    <source>
        <dbReference type="EMBL" id="KAK0178718.1"/>
    </source>
</evidence>